<dbReference type="SUPFAM" id="SSF89837">
    <property type="entry name" value="Doublecortin (DC)"/>
    <property type="match status" value="1"/>
</dbReference>
<protein>
    <submittedName>
        <fullName evidence="3">CSON003738 protein</fullName>
    </submittedName>
</protein>
<dbReference type="AlphaFoldDB" id="A0A336LDA7"/>
<evidence type="ECO:0000259" key="2">
    <source>
        <dbReference type="PROSITE" id="PS50309"/>
    </source>
</evidence>
<dbReference type="GO" id="GO:0035556">
    <property type="term" value="P:intracellular signal transduction"/>
    <property type="evidence" value="ECO:0007669"/>
    <property type="project" value="InterPro"/>
</dbReference>
<dbReference type="PANTHER" id="PTHR23004:SF11">
    <property type="entry name" value="PROTEIN RPI-1"/>
    <property type="match status" value="1"/>
</dbReference>
<evidence type="ECO:0000256" key="1">
    <source>
        <dbReference type="SAM" id="MobiDB-lite"/>
    </source>
</evidence>
<dbReference type="PANTHER" id="PTHR23004">
    <property type="entry name" value="DOUBLECORTIN DOMAIN CONTAINING 2"/>
    <property type="match status" value="1"/>
</dbReference>
<reference evidence="4" key="2">
    <citation type="submission" date="2018-07" db="EMBL/GenBank/DDBJ databases">
        <authorList>
            <person name="Quirk P.G."/>
            <person name="Krulwich T.A."/>
        </authorList>
    </citation>
    <scope>NUCLEOTIDE SEQUENCE</scope>
</reference>
<dbReference type="Pfam" id="PF03607">
    <property type="entry name" value="DCX"/>
    <property type="match status" value="1"/>
</dbReference>
<dbReference type="GO" id="GO:0005874">
    <property type="term" value="C:microtubule"/>
    <property type="evidence" value="ECO:0007669"/>
    <property type="project" value="TreeGrafter"/>
</dbReference>
<evidence type="ECO:0000313" key="4">
    <source>
        <dbReference type="EMBL" id="SSX31486.1"/>
    </source>
</evidence>
<dbReference type="InterPro" id="IPR036572">
    <property type="entry name" value="Doublecortin_dom_sf"/>
</dbReference>
<organism evidence="3">
    <name type="scientific">Culicoides sonorensis</name>
    <name type="common">Biting midge</name>
    <dbReference type="NCBI Taxonomy" id="179676"/>
    <lineage>
        <taxon>Eukaryota</taxon>
        <taxon>Metazoa</taxon>
        <taxon>Ecdysozoa</taxon>
        <taxon>Arthropoda</taxon>
        <taxon>Hexapoda</taxon>
        <taxon>Insecta</taxon>
        <taxon>Pterygota</taxon>
        <taxon>Neoptera</taxon>
        <taxon>Endopterygota</taxon>
        <taxon>Diptera</taxon>
        <taxon>Nematocera</taxon>
        <taxon>Chironomoidea</taxon>
        <taxon>Ceratopogonidae</taxon>
        <taxon>Ceratopogoninae</taxon>
        <taxon>Culicoides</taxon>
        <taxon>Monoculicoides</taxon>
    </lineage>
</organism>
<dbReference type="EMBL" id="UFQT01001714">
    <property type="protein sequence ID" value="SSX31486.1"/>
    <property type="molecule type" value="Genomic_DNA"/>
</dbReference>
<feature type="compositionally biased region" description="Low complexity" evidence="1">
    <location>
        <begin position="30"/>
        <end position="41"/>
    </location>
</feature>
<dbReference type="GO" id="GO:0005815">
    <property type="term" value="C:microtubule organizing center"/>
    <property type="evidence" value="ECO:0007669"/>
    <property type="project" value="TreeGrafter"/>
</dbReference>
<feature type="region of interest" description="Disordered" evidence="1">
    <location>
        <begin position="1"/>
        <end position="58"/>
    </location>
</feature>
<dbReference type="InterPro" id="IPR003533">
    <property type="entry name" value="Doublecortin_dom"/>
</dbReference>
<evidence type="ECO:0000313" key="3">
    <source>
        <dbReference type="EMBL" id="SSX11939.1"/>
    </source>
</evidence>
<accession>A0A336LDA7</accession>
<dbReference type="SMART" id="SM00537">
    <property type="entry name" value="DCX"/>
    <property type="match status" value="1"/>
</dbReference>
<reference evidence="3" key="1">
    <citation type="submission" date="2018-04" db="EMBL/GenBank/DDBJ databases">
        <authorList>
            <person name="Go L.Y."/>
            <person name="Mitchell J.A."/>
        </authorList>
    </citation>
    <scope>NUCLEOTIDE SEQUENCE</scope>
    <source>
        <tissue evidence="3">Whole organism</tissue>
    </source>
</reference>
<dbReference type="VEuPathDB" id="VectorBase:CSON003738"/>
<dbReference type="Gene3D" id="3.10.20.230">
    <property type="entry name" value="Doublecortin domain"/>
    <property type="match status" value="1"/>
</dbReference>
<dbReference type="EMBL" id="UFQS01001714">
    <property type="protein sequence ID" value="SSX11939.1"/>
    <property type="molecule type" value="Genomic_DNA"/>
</dbReference>
<gene>
    <name evidence="3" type="primary">CSON003738</name>
</gene>
<dbReference type="PROSITE" id="PS50309">
    <property type="entry name" value="DC"/>
    <property type="match status" value="1"/>
</dbReference>
<sequence length="262" mass="29403">MSREYDADSVHSMNRSPPPTNGSPKASFLSNGGSPTNNNNSDNEEFKPPSYLNSIPKKPRERYWGVTNVEADTGGEWVIGHTDPNFTGFDESGDTPPLSPKMDDVSEVSSQMPVQAPPPEAINATMIRSKSRTDLNGPLKAGKQAQKYNNLSFWKARKITFYKNGDAFYPGFEFIFKPGRDIATMEILLDKLTKKMDLPRGARFIYDMTGDKKTNLDDLEDGASYVVSAFKGFKDLDLNGYFKVIDHLFEEITRKLMEFDVI</sequence>
<feature type="domain" description="Doublecortin" evidence="2">
    <location>
        <begin position="157"/>
        <end position="239"/>
    </location>
</feature>
<name>A0A336LDA7_CULSO</name>
<proteinExistence type="predicted"/>